<dbReference type="GO" id="GO:0005737">
    <property type="term" value="C:cytoplasm"/>
    <property type="evidence" value="ECO:0007669"/>
    <property type="project" value="TreeGrafter"/>
</dbReference>
<evidence type="ECO:0000256" key="12">
    <source>
        <dbReference type="ARBA" id="ARBA00037859"/>
    </source>
</evidence>
<dbReference type="Gene3D" id="3.40.50.720">
    <property type="entry name" value="NAD(P)-binding Rossmann-like Domain"/>
    <property type="match status" value="1"/>
</dbReference>
<evidence type="ECO:0000259" key="13">
    <source>
        <dbReference type="Pfam" id="PF01370"/>
    </source>
</evidence>
<dbReference type="PANTHER" id="PTHR43078">
    <property type="entry name" value="UDP-GLUCURONIC ACID DECARBOXYLASE-RELATED"/>
    <property type="match status" value="1"/>
</dbReference>
<dbReference type="FunFam" id="3.40.50.720:FF:000065">
    <property type="entry name" value="UDP-glucuronic acid decarboxylase 1"/>
    <property type="match status" value="1"/>
</dbReference>
<evidence type="ECO:0000313" key="15">
    <source>
        <dbReference type="Proteomes" id="UP000003598"/>
    </source>
</evidence>
<dbReference type="CDD" id="cd05230">
    <property type="entry name" value="UGD_SDR_e"/>
    <property type="match status" value="1"/>
</dbReference>
<keyword evidence="8" id="KW-0333">Golgi apparatus</keyword>
<dbReference type="Proteomes" id="UP000003598">
    <property type="component" value="Unassembled WGS sequence"/>
</dbReference>
<dbReference type="RefSeq" id="WP_008620686.1">
    <property type="nucleotide sequence ID" value="NZ_JH376604.1"/>
</dbReference>
<dbReference type="OrthoDB" id="9810015at2"/>
<keyword evidence="10" id="KW-0325">Glycoprotein</keyword>
<protein>
    <submittedName>
        <fullName evidence="14">UDP-glucuronic acid decarboxylase 1</fullName>
    </submittedName>
</protein>
<evidence type="ECO:0000256" key="2">
    <source>
        <dbReference type="ARBA" id="ARBA00004323"/>
    </source>
</evidence>
<dbReference type="STRING" id="762968.HMPREF9441_02278"/>
<dbReference type="GO" id="GO:0042732">
    <property type="term" value="P:D-xylose metabolic process"/>
    <property type="evidence" value="ECO:0007669"/>
    <property type="project" value="InterPro"/>
</dbReference>
<sequence length="329" mass="37358">MKDILVAGGAGFVGSHLCEILLRQGHRVTCIDNFYTGRYENISHLYAFPYFKFIRHDVLQPLSIVGIDEIYNLACPASPLHYQKDSIYTLKTSVIGTLNLLELARKNHSRFLQASTSEVYGDPQVHPQTEIYWGNVNPNGVRSCYDEGKRCAESLCMDYYRQHGLPVKIIRIFNTYGPNMSFDDGRVVSNFIIQALRRQDITLYGDGSQTRSFQYIDDLIDGMLRMMCTVDSFTGPVNLGNPEECTIKDLAVQVIKLTQSDARIVCRPLPMDDPCRRKPDIGLACRMLEWKPMVSLNEGLLNTIHYFKNILNTKEHEEVDIKGFAVIGS</sequence>
<dbReference type="GeneID" id="93557699"/>
<keyword evidence="11" id="KW-0456">Lyase</keyword>
<evidence type="ECO:0000256" key="4">
    <source>
        <dbReference type="ARBA" id="ARBA00022793"/>
    </source>
</evidence>
<organism evidence="14 15">
    <name type="scientific">Paraprevotella clara YIT 11840</name>
    <dbReference type="NCBI Taxonomy" id="762968"/>
    <lineage>
        <taxon>Bacteria</taxon>
        <taxon>Pseudomonadati</taxon>
        <taxon>Bacteroidota</taxon>
        <taxon>Bacteroidia</taxon>
        <taxon>Bacteroidales</taxon>
        <taxon>Prevotellaceae</taxon>
        <taxon>Paraprevotella</taxon>
    </lineage>
</organism>
<evidence type="ECO:0000256" key="5">
    <source>
        <dbReference type="ARBA" id="ARBA00022968"/>
    </source>
</evidence>
<dbReference type="PANTHER" id="PTHR43078:SF6">
    <property type="entry name" value="UDP-GLUCURONIC ACID DECARBOXYLASE 1"/>
    <property type="match status" value="1"/>
</dbReference>
<dbReference type="GO" id="GO:0033320">
    <property type="term" value="P:UDP-D-xylose biosynthetic process"/>
    <property type="evidence" value="ECO:0007669"/>
    <property type="project" value="UniProtKB-UniPathway"/>
</dbReference>
<name>G5SSC8_9BACT</name>
<feature type="domain" description="NAD-dependent epimerase/dehydratase" evidence="13">
    <location>
        <begin position="4"/>
        <end position="233"/>
    </location>
</feature>
<evidence type="ECO:0000256" key="3">
    <source>
        <dbReference type="ARBA" id="ARBA00022692"/>
    </source>
</evidence>
<comment type="cofactor">
    <cofactor evidence="1">
        <name>NAD(+)</name>
        <dbReference type="ChEBI" id="CHEBI:57540"/>
    </cofactor>
</comment>
<comment type="subcellular location">
    <subcellularLocation>
        <location evidence="2">Golgi apparatus membrane</location>
        <topology evidence="2">Single-pass type II membrane protein</topology>
    </subcellularLocation>
    <subcellularLocation>
        <location evidence="12">Golgi apparatus</location>
        <location evidence="12">Golgi stack membrane</location>
    </subcellularLocation>
</comment>
<evidence type="ECO:0000256" key="9">
    <source>
        <dbReference type="ARBA" id="ARBA00023136"/>
    </source>
</evidence>
<evidence type="ECO:0000313" key="14">
    <source>
        <dbReference type="EMBL" id="EHG99846.1"/>
    </source>
</evidence>
<keyword evidence="5" id="KW-0735">Signal-anchor</keyword>
<evidence type="ECO:0000256" key="8">
    <source>
        <dbReference type="ARBA" id="ARBA00023034"/>
    </source>
</evidence>
<evidence type="ECO:0000256" key="6">
    <source>
        <dbReference type="ARBA" id="ARBA00022989"/>
    </source>
</evidence>
<dbReference type="InterPro" id="IPR044516">
    <property type="entry name" value="UXS-like"/>
</dbReference>
<accession>G5SSC8</accession>
<dbReference type="Pfam" id="PF01370">
    <property type="entry name" value="Epimerase"/>
    <property type="match status" value="1"/>
</dbReference>
<reference evidence="14 15" key="1">
    <citation type="submission" date="2011-03" db="EMBL/GenBank/DDBJ databases">
        <authorList>
            <person name="Weinstock G."/>
            <person name="Sodergren E."/>
            <person name="Clifton S."/>
            <person name="Fulton L."/>
            <person name="Fulton B."/>
            <person name="Courtney L."/>
            <person name="Fronick C."/>
            <person name="Harrison M."/>
            <person name="Strong C."/>
            <person name="Farmer C."/>
            <person name="Delahaunty K."/>
            <person name="Markovic C."/>
            <person name="Hall O."/>
            <person name="Minx P."/>
            <person name="Tomlinson C."/>
            <person name="Mitreva M."/>
            <person name="Hou S."/>
            <person name="Chen J."/>
            <person name="Wollam A."/>
            <person name="Pepin K.H."/>
            <person name="Johnson M."/>
            <person name="Bhonagiri V."/>
            <person name="Zhang X."/>
            <person name="Suruliraj S."/>
            <person name="Warren W."/>
            <person name="Chinwalla A."/>
            <person name="Mardis E.R."/>
            <person name="Wilson R.K."/>
        </authorList>
    </citation>
    <scope>NUCLEOTIDE SEQUENCE [LARGE SCALE GENOMIC DNA]</scope>
    <source>
        <strain evidence="14 15">YIT 11840</strain>
    </source>
</reference>
<gene>
    <name evidence="14" type="ORF">HMPREF9441_02278</name>
</gene>
<comment type="caution">
    <text evidence="14">The sequence shown here is derived from an EMBL/GenBank/DDBJ whole genome shotgun (WGS) entry which is preliminary data.</text>
</comment>
<keyword evidence="9" id="KW-0472">Membrane</keyword>
<keyword evidence="3" id="KW-0812">Transmembrane</keyword>
<keyword evidence="7" id="KW-0520">NAD</keyword>
<keyword evidence="15" id="KW-1185">Reference proteome</keyword>
<dbReference type="SUPFAM" id="SSF51735">
    <property type="entry name" value="NAD(P)-binding Rossmann-fold domains"/>
    <property type="match status" value="1"/>
</dbReference>
<evidence type="ECO:0000256" key="10">
    <source>
        <dbReference type="ARBA" id="ARBA00023180"/>
    </source>
</evidence>
<dbReference type="PATRIC" id="fig|762968.3.peg.2028"/>
<evidence type="ECO:0000256" key="11">
    <source>
        <dbReference type="ARBA" id="ARBA00023239"/>
    </source>
</evidence>
<dbReference type="AlphaFoldDB" id="G5SSC8"/>
<proteinExistence type="predicted"/>
<dbReference type="InterPro" id="IPR036291">
    <property type="entry name" value="NAD(P)-bd_dom_sf"/>
</dbReference>
<evidence type="ECO:0000256" key="7">
    <source>
        <dbReference type="ARBA" id="ARBA00023027"/>
    </source>
</evidence>
<dbReference type="GO" id="GO:0048040">
    <property type="term" value="F:UDP-glucuronate decarboxylase activity"/>
    <property type="evidence" value="ECO:0007669"/>
    <property type="project" value="TreeGrafter"/>
</dbReference>
<dbReference type="InterPro" id="IPR001509">
    <property type="entry name" value="Epimerase_deHydtase"/>
</dbReference>
<dbReference type="GO" id="GO:0070403">
    <property type="term" value="F:NAD+ binding"/>
    <property type="evidence" value="ECO:0007669"/>
    <property type="project" value="InterPro"/>
</dbReference>
<dbReference type="HOGENOM" id="CLU_007383_4_0_10"/>
<keyword evidence="6" id="KW-1133">Transmembrane helix</keyword>
<keyword evidence="4" id="KW-0210">Decarboxylase</keyword>
<dbReference type="UniPathway" id="UPA00796">
    <property type="reaction ID" value="UER00771"/>
</dbReference>
<dbReference type="EMBL" id="AFFY01000032">
    <property type="protein sequence ID" value="EHG99846.1"/>
    <property type="molecule type" value="Genomic_DNA"/>
</dbReference>
<evidence type="ECO:0000256" key="1">
    <source>
        <dbReference type="ARBA" id="ARBA00001911"/>
    </source>
</evidence>
<dbReference type="eggNOG" id="COG0451">
    <property type="taxonomic scope" value="Bacteria"/>
</dbReference>